<dbReference type="GO" id="GO:0016020">
    <property type="term" value="C:membrane"/>
    <property type="evidence" value="ECO:0007669"/>
    <property type="project" value="TreeGrafter"/>
</dbReference>
<sequence>MGSAYAYAHRDIAVMLNGQELTFPVGTTLRAAMESAGIAPKPGNLLSLGGAIAAEGGGTTMTVSLNGDEADPNDVLDRELKRGDAATVSDGADVTEDFTTDKKQIDPKLVFKDDGSGQSVQYVSQWGVAGTQEIRTGKVSGEVVEGDMLSEAQDCIVTSINVKPDGDAKIVGLSFDDGPSEYTQRYLDILKEFGATATFFNIGRNIDSLGGDLPAKVIAAGCSIGSHTYSHPPLTTQSSDQVKDELSHTRDLIEGATNVRTSMLRPPYGDFSKQVWLESAGLLTSSILWTQDTLDWKQPGADTIAHNALSGIRPGSIILMHDGGGKRDQDLDALPKILKSLTDDGYKVVSIQELLASDTSIPHAVAEGTAALPDGAVWPTEIA</sequence>
<dbReference type="PANTHER" id="PTHR10587:SF133">
    <property type="entry name" value="CHITIN DEACETYLASE 1-RELATED"/>
    <property type="match status" value="1"/>
</dbReference>
<comment type="caution">
    <text evidence="4">The sequence shown here is derived from an EMBL/GenBank/DDBJ whole genome shotgun (WGS) entry which is preliminary data.</text>
</comment>
<dbReference type="Pfam" id="PF01522">
    <property type="entry name" value="Polysacc_deac_1"/>
    <property type="match status" value="1"/>
</dbReference>
<dbReference type="eggNOG" id="COG0726">
    <property type="taxonomic scope" value="Bacteria"/>
</dbReference>
<dbReference type="GO" id="GO:0016810">
    <property type="term" value="F:hydrolase activity, acting on carbon-nitrogen (but not peptide) bonds"/>
    <property type="evidence" value="ECO:0007669"/>
    <property type="project" value="InterPro"/>
</dbReference>
<keyword evidence="5" id="KW-1185">Reference proteome</keyword>
<dbReference type="GO" id="GO:0046872">
    <property type="term" value="F:metal ion binding"/>
    <property type="evidence" value="ECO:0007669"/>
    <property type="project" value="UniProtKB-KW"/>
</dbReference>
<gene>
    <name evidence="4" type="ORF">HMPREF0762_00683</name>
</gene>
<dbReference type="InterPro" id="IPR011330">
    <property type="entry name" value="Glyco_hydro/deAcase_b/a-brl"/>
</dbReference>
<dbReference type="InterPro" id="IPR050248">
    <property type="entry name" value="Polysacc_deacetylase_ArnD"/>
</dbReference>
<dbReference type="RefSeq" id="WP_006361928.1">
    <property type="nucleotide sequence ID" value="NZ_GG700630.1"/>
</dbReference>
<proteinExistence type="predicted"/>
<evidence type="ECO:0000313" key="4">
    <source>
        <dbReference type="EMBL" id="EEZ61346.1"/>
    </source>
</evidence>
<dbReference type="SUPFAM" id="SSF88713">
    <property type="entry name" value="Glycoside hydrolase/deacetylase"/>
    <property type="match status" value="1"/>
</dbReference>
<dbReference type="InterPro" id="IPR002509">
    <property type="entry name" value="NODB_dom"/>
</dbReference>
<dbReference type="PANTHER" id="PTHR10587">
    <property type="entry name" value="GLYCOSYL TRANSFERASE-RELATED"/>
    <property type="match status" value="1"/>
</dbReference>
<protein>
    <submittedName>
        <fullName evidence="4">Polysaccharide deacetylase</fullName>
    </submittedName>
</protein>
<dbReference type="GeneID" id="85007288"/>
<dbReference type="HOGENOM" id="CLU_034359_1_0_11"/>
<evidence type="ECO:0000313" key="5">
    <source>
        <dbReference type="Proteomes" id="UP000006001"/>
    </source>
</evidence>
<evidence type="ECO:0000259" key="3">
    <source>
        <dbReference type="PROSITE" id="PS51677"/>
    </source>
</evidence>
<keyword evidence="2" id="KW-0378">Hydrolase</keyword>
<dbReference type="Gene3D" id="3.20.20.370">
    <property type="entry name" value="Glycoside hydrolase/deacetylase"/>
    <property type="match status" value="1"/>
</dbReference>
<name>D0WFT3_SLAES</name>
<dbReference type="Proteomes" id="UP000006001">
    <property type="component" value="Unassembled WGS sequence"/>
</dbReference>
<dbReference type="AlphaFoldDB" id="D0WFT3"/>
<evidence type="ECO:0000256" key="1">
    <source>
        <dbReference type="ARBA" id="ARBA00022723"/>
    </source>
</evidence>
<feature type="domain" description="NodB homology" evidence="3">
    <location>
        <begin position="169"/>
        <end position="349"/>
    </location>
</feature>
<dbReference type="CDD" id="cd10917">
    <property type="entry name" value="CE4_NodB_like_6s_7s"/>
    <property type="match status" value="1"/>
</dbReference>
<evidence type="ECO:0000256" key="2">
    <source>
        <dbReference type="ARBA" id="ARBA00022801"/>
    </source>
</evidence>
<accession>D0WFT3</accession>
<dbReference type="PROSITE" id="PS51677">
    <property type="entry name" value="NODB"/>
    <property type="match status" value="1"/>
</dbReference>
<dbReference type="GO" id="GO:0005975">
    <property type="term" value="P:carbohydrate metabolic process"/>
    <property type="evidence" value="ECO:0007669"/>
    <property type="project" value="InterPro"/>
</dbReference>
<reference evidence="4" key="1">
    <citation type="submission" date="2009-10" db="EMBL/GenBank/DDBJ databases">
        <authorList>
            <person name="Weinstock G."/>
            <person name="Sodergren E."/>
            <person name="Clifton S."/>
            <person name="Fulton L."/>
            <person name="Fulton B."/>
            <person name="Courtney L."/>
            <person name="Fronick C."/>
            <person name="Harrison M."/>
            <person name="Strong C."/>
            <person name="Farmer C."/>
            <person name="Delahaunty K."/>
            <person name="Markovic C."/>
            <person name="Hall O."/>
            <person name="Minx P."/>
            <person name="Tomlinson C."/>
            <person name="Mitreva M."/>
            <person name="Nelson J."/>
            <person name="Hou S."/>
            <person name="Wollam A."/>
            <person name="Pepin K.H."/>
            <person name="Johnson M."/>
            <person name="Bhonagiri V."/>
            <person name="Nash W.E."/>
            <person name="Warren W."/>
            <person name="Chinwalla A."/>
            <person name="Mardis E.R."/>
            <person name="Wilson R.K."/>
        </authorList>
    </citation>
    <scope>NUCLEOTIDE SEQUENCE [LARGE SCALE GENOMIC DNA]</scope>
    <source>
        <strain evidence="4">ATCC 700122</strain>
    </source>
</reference>
<keyword evidence="1" id="KW-0479">Metal-binding</keyword>
<dbReference type="EMBL" id="ACUX02000006">
    <property type="protein sequence ID" value="EEZ61346.1"/>
    <property type="molecule type" value="Genomic_DNA"/>
</dbReference>
<organism evidence="4 5">
    <name type="scientific">Slackia exigua (strain ATCC 700122 / DSM 15923 / CIP 105133 / JCM 11022 / KCTC 5966 / S-7)</name>
    <dbReference type="NCBI Taxonomy" id="649764"/>
    <lineage>
        <taxon>Bacteria</taxon>
        <taxon>Bacillati</taxon>
        <taxon>Actinomycetota</taxon>
        <taxon>Coriobacteriia</taxon>
        <taxon>Eggerthellales</taxon>
        <taxon>Eggerthellaceae</taxon>
        <taxon>Slackia</taxon>
    </lineage>
</organism>